<sequence length="59" mass="7080">ALSHPARWRVKKLRSQELRRKSLKPRRLMLVVKLKRLRRLRRGSPTAAETLSWSEELAY</sequence>
<dbReference type="EMBL" id="AY987381">
    <property type="protein sequence ID" value="AAY54288.1"/>
    <property type="molecule type" value="Genomic_DNA"/>
</dbReference>
<evidence type="ECO:0000313" key="1">
    <source>
        <dbReference type="EMBL" id="AAY54288.1"/>
    </source>
</evidence>
<organism evidence="1">
    <name type="scientific">Sus scrofa</name>
    <name type="common">Pig</name>
    <dbReference type="NCBI Taxonomy" id="9823"/>
    <lineage>
        <taxon>Eukaryota</taxon>
        <taxon>Metazoa</taxon>
        <taxon>Chordata</taxon>
        <taxon>Craniata</taxon>
        <taxon>Vertebrata</taxon>
        <taxon>Euteleostomi</taxon>
        <taxon>Mammalia</taxon>
        <taxon>Eutheria</taxon>
        <taxon>Laurasiatheria</taxon>
        <taxon>Artiodactyla</taxon>
        <taxon>Suina</taxon>
        <taxon>Suidae</taxon>
        <taxon>Sus</taxon>
    </lineage>
</organism>
<dbReference type="AlphaFoldDB" id="A5PJ62"/>
<protein>
    <submittedName>
        <fullName evidence="1">Tax-responsive enhancer element-binding protein 107</fullName>
    </submittedName>
</protein>
<reference evidence="1" key="1">
    <citation type="submission" date="2005-03" db="EMBL/GenBank/DDBJ databases">
        <title>Assignments of four porcine genes expressed in embryo skeleton muscle: DAP5, hCTR2, RPL6 and SPG20.</title>
        <authorList>
            <person name="Wu X."/>
            <person name="Zhu Z.M."/>
            <person name="Wang H.L."/>
            <person name="Wang H."/>
            <person name="Yang S.L."/>
            <person name="Li K."/>
        </authorList>
    </citation>
    <scope>NUCLEOTIDE SEQUENCE</scope>
</reference>
<name>A5PJ62_PIG</name>
<accession>A5PJ62</accession>
<proteinExistence type="predicted"/>
<feature type="non-terminal residue" evidence="1">
    <location>
        <position position="1"/>
    </location>
</feature>
<feature type="non-terminal residue" evidence="1">
    <location>
        <position position="59"/>
    </location>
</feature>